<evidence type="ECO:0000313" key="3">
    <source>
        <dbReference type="EMBL" id="CAD8819086.1"/>
    </source>
</evidence>
<dbReference type="Gene3D" id="2.30.29.30">
    <property type="entry name" value="Pleckstrin-homology domain (PH domain)/Phosphotyrosine-binding domain (PTB)"/>
    <property type="match status" value="1"/>
</dbReference>
<dbReference type="AlphaFoldDB" id="A0A7S1ERG8"/>
<evidence type="ECO:0000259" key="2">
    <source>
        <dbReference type="PROSITE" id="PS50003"/>
    </source>
</evidence>
<accession>A0A7S1ERG8</accession>
<name>A0A7S1ERG8_9RHOD</name>
<organism evidence="3">
    <name type="scientific">Timspurckia oligopyrenoides</name>
    <dbReference type="NCBI Taxonomy" id="708627"/>
    <lineage>
        <taxon>Eukaryota</taxon>
        <taxon>Rhodophyta</taxon>
        <taxon>Bangiophyceae</taxon>
        <taxon>Porphyridiales</taxon>
        <taxon>Porphyridiaceae</taxon>
        <taxon>Timspurckia</taxon>
    </lineage>
</organism>
<dbReference type="CDD" id="cd00821">
    <property type="entry name" value="PH"/>
    <property type="match status" value="1"/>
</dbReference>
<protein>
    <recommendedName>
        <fullName evidence="2">PH domain-containing protein</fullName>
    </recommendedName>
</protein>
<dbReference type="EMBL" id="HBFP01004887">
    <property type="protein sequence ID" value="CAD8819086.1"/>
    <property type="molecule type" value="Transcribed_RNA"/>
</dbReference>
<gene>
    <name evidence="3" type="ORF">TOLI1172_LOCUS3475</name>
</gene>
<feature type="region of interest" description="Disordered" evidence="1">
    <location>
        <begin position="59"/>
        <end position="89"/>
    </location>
</feature>
<evidence type="ECO:0000256" key="1">
    <source>
        <dbReference type="SAM" id="MobiDB-lite"/>
    </source>
</evidence>
<reference evidence="3" key="1">
    <citation type="submission" date="2021-01" db="EMBL/GenBank/DDBJ databases">
        <authorList>
            <person name="Corre E."/>
            <person name="Pelletier E."/>
            <person name="Niang G."/>
            <person name="Scheremetjew M."/>
            <person name="Finn R."/>
            <person name="Kale V."/>
            <person name="Holt S."/>
            <person name="Cochrane G."/>
            <person name="Meng A."/>
            <person name="Brown T."/>
            <person name="Cohen L."/>
        </authorList>
    </citation>
    <scope>NUCLEOTIDE SEQUENCE</scope>
    <source>
        <strain evidence="3">CCMP3278</strain>
    </source>
</reference>
<proteinExistence type="predicted"/>
<feature type="domain" description="PH" evidence="2">
    <location>
        <begin position="133"/>
        <end position="240"/>
    </location>
</feature>
<dbReference type="SUPFAM" id="SSF50729">
    <property type="entry name" value="PH domain-like"/>
    <property type="match status" value="1"/>
</dbReference>
<dbReference type="InterPro" id="IPR001849">
    <property type="entry name" value="PH_domain"/>
</dbReference>
<sequence>MRSALHRARESELDHILIENIKHNSVVLSLGTRMDSEGMNILLAEQMLAEFQKSMDAASDNSSDVADRENAPAQKNFGGTTRKGNDQEESNELFDIPSRLTQNPGAAAALRDLERCSIAIAANANAGKAEDPNTFARGDLYLRQRFFTTSWNKRYAVVVNHAYFGPVLFLFKYDKRGQIMDKQSRMIILVDSSVKMADDVRDNTGVYRCVFTLKTKKKYIIAAPDAIGREYWISVLRSYS</sequence>
<dbReference type="PROSITE" id="PS50003">
    <property type="entry name" value="PH_DOMAIN"/>
    <property type="match status" value="1"/>
</dbReference>
<dbReference type="InterPro" id="IPR011993">
    <property type="entry name" value="PH-like_dom_sf"/>
</dbReference>